<organism evidence="5 6">
    <name type="scientific">Saccharomonospora amisosensis</name>
    <dbReference type="NCBI Taxonomy" id="1128677"/>
    <lineage>
        <taxon>Bacteria</taxon>
        <taxon>Bacillati</taxon>
        <taxon>Actinomycetota</taxon>
        <taxon>Actinomycetes</taxon>
        <taxon>Pseudonocardiales</taxon>
        <taxon>Pseudonocardiaceae</taxon>
        <taxon>Saccharomonospora</taxon>
    </lineage>
</organism>
<comment type="caution">
    <text evidence="5">The sequence shown here is derived from an EMBL/GenBank/DDBJ whole genome shotgun (WGS) entry which is preliminary data.</text>
</comment>
<dbReference type="SMART" id="SM00342">
    <property type="entry name" value="HTH_ARAC"/>
    <property type="match status" value="1"/>
</dbReference>
<dbReference type="EMBL" id="JAAOYM010000001">
    <property type="protein sequence ID" value="NIJ10105.1"/>
    <property type="molecule type" value="Genomic_DNA"/>
</dbReference>
<dbReference type="GO" id="GO:0003700">
    <property type="term" value="F:DNA-binding transcription factor activity"/>
    <property type="evidence" value="ECO:0007669"/>
    <property type="project" value="InterPro"/>
</dbReference>
<name>A0A7X5ZPD1_9PSEU</name>
<evidence type="ECO:0000313" key="5">
    <source>
        <dbReference type="EMBL" id="NIJ10105.1"/>
    </source>
</evidence>
<dbReference type="Gene3D" id="1.10.10.60">
    <property type="entry name" value="Homeodomain-like"/>
    <property type="match status" value="1"/>
</dbReference>
<gene>
    <name evidence="5" type="ORF">FHU38_000449</name>
</gene>
<evidence type="ECO:0000313" key="6">
    <source>
        <dbReference type="Proteomes" id="UP000545493"/>
    </source>
</evidence>
<dbReference type="Pfam" id="PF12833">
    <property type="entry name" value="HTH_18"/>
    <property type="match status" value="1"/>
</dbReference>
<dbReference type="PANTHER" id="PTHR46796:SF13">
    <property type="entry name" value="HTH-TYPE TRANSCRIPTIONAL ACTIVATOR RHAS"/>
    <property type="match status" value="1"/>
</dbReference>
<accession>A0A7X5ZPD1</accession>
<evidence type="ECO:0000256" key="2">
    <source>
        <dbReference type="ARBA" id="ARBA00023125"/>
    </source>
</evidence>
<dbReference type="SUPFAM" id="SSF46689">
    <property type="entry name" value="Homeodomain-like"/>
    <property type="match status" value="1"/>
</dbReference>
<dbReference type="AlphaFoldDB" id="A0A7X5ZPD1"/>
<dbReference type="PROSITE" id="PS01124">
    <property type="entry name" value="HTH_ARAC_FAMILY_2"/>
    <property type="match status" value="1"/>
</dbReference>
<dbReference type="InterPro" id="IPR009057">
    <property type="entry name" value="Homeodomain-like_sf"/>
</dbReference>
<keyword evidence="2 5" id="KW-0238">DNA-binding</keyword>
<dbReference type="InterPro" id="IPR018060">
    <property type="entry name" value="HTH_AraC"/>
</dbReference>
<evidence type="ECO:0000259" key="4">
    <source>
        <dbReference type="PROSITE" id="PS01124"/>
    </source>
</evidence>
<proteinExistence type="predicted"/>
<evidence type="ECO:0000256" key="1">
    <source>
        <dbReference type="ARBA" id="ARBA00023015"/>
    </source>
</evidence>
<dbReference type="GO" id="GO:0043565">
    <property type="term" value="F:sequence-specific DNA binding"/>
    <property type="evidence" value="ECO:0007669"/>
    <property type="project" value="InterPro"/>
</dbReference>
<evidence type="ECO:0000256" key="3">
    <source>
        <dbReference type="ARBA" id="ARBA00023163"/>
    </source>
</evidence>
<reference evidence="5 6" key="1">
    <citation type="submission" date="2020-03" db="EMBL/GenBank/DDBJ databases">
        <title>Sequencing the genomes of 1000 actinobacteria strains.</title>
        <authorList>
            <person name="Klenk H.-P."/>
        </authorList>
    </citation>
    <scope>NUCLEOTIDE SEQUENCE [LARGE SCALE GENOMIC DNA]</scope>
    <source>
        <strain evidence="5 6">DSM 45685</strain>
    </source>
</reference>
<dbReference type="InterPro" id="IPR050204">
    <property type="entry name" value="AraC_XylS_family_regulators"/>
</dbReference>
<feature type="domain" description="HTH araC/xylS-type" evidence="4">
    <location>
        <begin position="55"/>
        <end position="156"/>
    </location>
</feature>
<protein>
    <submittedName>
        <fullName evidence="5">AraC-like DNA-binding protein</fullName>
    </submittedName>
</protein>
<dbReference type="PANTHER" id="PTHR46796">
    <property type="entry name" value="HTH-TYPE TRANSCRIPTIONAL ACTIVATOR RHAS-RELATED"/>
    <property type="match status" value="1"/>
</dbReference>
<sequence>MNELGGERRSLGEVFGAGAGETQEAILRADSTREMVASADRFLRASAPRPTPAEQRVAAAVERVAGDPTIISVRQLSAATGMPTRTLQRLFVEHVGVGPKWAIRVYRINEAAKRAGGESRPDWATIAAELGYSDQAHFTRDFTAAVGISPATYRRMESQRAEI</sequence>
<keyword evidence="3" id="KW-0804">Transcription</keyword>
<dbReference type="Proteomes" id="UP000545493">
    <property type="component" value="Unassembled WGS sequence"/>
</dbReference>
<keyword evidence="1" id="KW-0805">Transcription regulation</keyword>
<keyword evidence="6" id="KW-1185">Reference proteome</keyword>